<name>A0ABZ1NHZ4_9NOCA</name>
<keyword evidence="6" id="KW-1185">Reference proteome</keyword>
<dbReference type="Pfam" id="PF00392">
    <property type="entry name" value="GntR"/>
    <property type="match status" value="1"/>
</dbReference>
<dbReference type="CDD" id="cd07377">
    <property type="entry name" value="WHTH_GntR"/>
    <property type="match status" value="1"/>
</dbReference>
<dbReference type="InterPro" id="IPR011711">
    <property type="entry name" value="GntR_C"/>
</dbReference>
<dbReference type="InterPro" id="IPR036390">
    <property type="entry name" value="WH_DNA-bd_sf"/>
</dbReference>
<dbReference type="PANTHER" id="PTHR43537:SF24">
    <property type="entry name" value="GLUCONATE OPERON TRANSCRIPTIONAL REPRESSOR"/>
    <property type="match status" value="1"/>
</dbReference>
<keyword evidence="1" id="KW-0805">Transcription regulation</keyword>
<evidence type="ECO:0000256" key="1">
    <source>
        <dbReference type="ARBA" id="ARBA00023015"/>
    </source>
</evidence>
<evidence type="ECO:0000259" key="4">
    <source>
        <dbReference type="PROSITE" id="PS50949"/>
    </source>
</evidence>
<dbReference type="SMART" id="SM00345">
    <property type="entry name" value="HTH_GNTR"/>
    <property type="match status" value="1"/>
</dbReference>
<reference evidence="5 6" key="1">
    <citation type="submission" date="2022-10" db="EMBL/GenBank/DDBJ databases">
        <title>The complete genomes of actinobacterial strains from the NBC collection.</title>
        <authorList>
            <person name="Joergensen T.S."/>
            <person name="Alvarez Arevalo M."/>
            <person name="Sterndorff E.B."/>
            <person name="Faurdal D."/>
            <person name="Vuksanovic O."/>
            <person name="Mourched A.-S."/>
            <person name="Charusanti P."/>
            <person name="Shaw S."/>
            <person name="Blin K."/>
            <person name="Weber T."/>
        </authorList>
    </citation>
    <scope>NUCLEOTIDE SEQUENCE [LARGE SCALE GENOMIC DNA]</scope>
    <source>
        <strain evidence="5 6">NBC_01413</strain>
    </source>
</reference>
<dbReference type="PRINTS" id="PR00035">
    <property type="entry name" value="HTHGNTR"/>
</dbReference>
<protein>
    <submittedName>
        <fullName evidence="5">GntR family transcriptional regulator</fullName>
    </submittedName>
</protein>
<sequence>MVDSGEDSSGEIIARAVRAEILSGRLAAGERLIAEVLAQRFGVSRIPVREALARLQSEGFVTIVRNRGATVAEPPVAAARQLLQVRRGLEVLAAQLAAENRGGSVAEELTAFLSEDAPDQGGVGQPFHELIARASGNDELRRMLADVNARVHWALGHNPVVSVSDHRAVAVAVLNGAAAQAGYLMDEHLRRDEVYFAQDRIQYG</sequence>
<evidence type="ECO:0000313" key="6">
    <source>
        <dbReference type="Proteomes" id="UP001621418"/>
    </source>
</evidence>
<dbReference type="InterPro" id="IPR036388">
    <property type="entry name" value="WH-like_DNA-bd_sf"/>
</dbReference>
<dbReference type="Gene3D" id="1.20.120.530">
    <property type="entry name" value="GntR ligand-binding domain-like"/>
    <property type="match status" value="1"/>
</dbReference>
<dbReference type="RefSeq" id="WP_405151595.1">
    <property type="nucleotide sequence ID" value="NZ_CP109527.1"/>
</dbReference>
<dbReference type="PROSITE" id="PS50949">
    <property type="entry name" value="HTH_GNTR"/>
    <property type="match status" value="1"/>
</dbReference>
<proteinExistence type="predicted"/>
<feature type="domain" description="HTH gntR-type" evidence="4">
    <location>
        <begin position="7"/>
        <end position="74"/>
    </location>
</feature>
<dbReference type="SMART" id="SM00895">
    <property type="entry name" value="FCD"/>
    <property type="match status" value="1"/>
</dbReference>
<organism evidence="5 6">
    <name type="scientific">Nocardia salmonicida</name>
    <dbReference type="NCBI Taxonomy" id="53431"/>
    <lineage>
        <taxon>Bacteria</taxon>
        <taxon>Bacillati</taxon>
        <taxon>Actinomycetota</taxon>
        <taxon>Actinomycetes</taxon>
        <taxon>Mycobacteriales</taxon>
        <taxon>Nocardiaceae</taxon>
        <taxon>Nocardia</taxon>
    </lineage>
</organism>
<dbReference type="EMBL" id="CP109527">
    <property type="protein sequence ID" value="WTY39649.1"/>
    <property type="molecule type" value="Genomic_DNA"/>
</dbReference>
<dbReference type="SUPFAM" id="SSF48008">
    <property type="entry name" value="GntR ligand-binding domain-like"/>
    <property type="match status" value="1"/>
</dbReference>
<dbReference type="Pfam" id="PF07729">
    <property type="entry name" value="FCD"/>
    <property type="match status" value="1"/>
</dbReference>
<dbReference type="Proteomes" id="UP001621418">
    <property type="component" value="Chromosome"/>
</dbReference>
<dbReference type="Gene3D" id="1.10.10.10">
    <property type="entry name" value="Winged helix-like DNA-binding domain superfamily/Winged helix DNA-binding domain"/>
    <property type="match status" value="1"/>
</dbReference>
<dbReference type="SUPFAM" id="SSF46785">
    <property type="entry name" value="Winged helix' DNA-binding domain"/>
    <property type="match status" value="1"/>
</dbReference>
<gene>
    <name evidence="5" type="ORF">OG308_16355</name>
</gene>
<dbReference type="InterPro" id="IPR008920">
    <property type="entry name" value="TF_FadR/GntR_C"/>
</dbReference>
<dbReference type="PANTHER" id="PTHR43537">
    <property type="entry name" value="TRANSCRIPTIONAL REGULATOR, GNTR FAMILY"/>
    <property type="match status" value="1"/>
</dbReference>
<evidence type="ECO:0000256" key="2">
    <source>
        <dbReference type="ARBA" id="ARBA00023125"/>
    </source>
</evidence>
<evidence type="ECO:0000313" key="5">
    <source>
        <dbReference type="EMBL" id="WTY39649.1"/>
    </source>
</evidence>
<accession>A0ABZ1NHZ4</accession>
<dbReference type="InterPro" id="IPR000524">
    <property type="entry name" value="Tscrpt_reg_HTH_GntR"/>
</dbReference>
<evidence type="ECO:0000256" key="3">
    <source>
        <dbReference type="ARBA" id="ARBA00023163"/>
    </source>
</evidence>
<keyword evidence="3" id="KW-0804">Transcription</keyword>
<keyword evidence="2" id="KW-0238">DNA-binding</keyword>